<evidence type="ECO:0000313" key="2">
    <source>
        <dbReference type="EMBL" id="EPS40495.1"/>
    </source>
</evidence>
<protein>
    <submittedName>
        <fullName evidence="2">Uncharacterized protein</fullName>
    </submittedName>
</protein>
<feature type="chain" id="PRO_5004547645" evidence="1">
    <location>
        <begin position="19"/>
        <end position="352"/>
    </location>
</feature>
<accession>S8ABY2</accession>
<evidence type="ECO:0000313" key="3">
    <source>
        <dbReference type="Proteomes" id="UP000015100"/>
    </source>
</evidence>
<organism evidence="2 3">
    <name type="scientific">Dactylellina haptotyla (strain CBS 200.50)</name>
    <name type="common">Nematode-trapping fungus</name>
    <name type="synonym">Monacrosporium haptotylum</name>
    <dbReference type="NCBI Taxonomy" id="1284197"/>
    <lineage>
        <taxon>Eukaryota</taxon>
        <taxon>Fungi</taxon>
        <taxon>Dikarya</taxon>
        <taxon>Ascomycota</taxon>
        <taxon>Pezizomycotina</taxon>
        <taxon>Orbiliomycetes</taxon>
        <taxon>Orbiliales</taxon>
        <taxon>Orbiliaceae</taxon>
        <taxon>Dactylellina</taxon>
    </lineage>
</organism>
<dbReference type="Proteomes" id="UP000015100">
    <property type="component" value="Unassembled WGS sequence"/>
</dbReference>
<keyword evidence="1" id="KW-0732">Signal</keyword>
<reference evidence="3" key="2">
    <citation type="submission" date="2013-04" db="EMBL/GenBank/DDBJ databases">
        <title>Genomic mechanisms accounting for the adaptation to parasitism in nematode-trapping fungi.</title>
        <authorList>
            <person name="Ahren D.G."/>
        </authorList>
    </citation>
    <scope>NUCLEOTIDE SEQUENCE [LARGE SCALE GENOMIC DNA]</scope>
    <source>
        <strain evidence="3">CBS 200.50</strain>
    </source>
</reference>
<evidence type="ECO:0000256" key="1">
    <source>
        <dbReference type="SAM" id="SignalP"/>
    </source>
</evidence>
<feature type="signal peptide" evidence="1">
    <location>
        <begin position="1"/>
        <end position="18"/>
    </location>
</feature>
<keyword evidence="3" id="KW-1185">Reference proteome</keyword>
<dbReference type="EMBL" id="AQGS01000340">
    <property type="protein sequence ID" value="EPS40495.1"/>
    <property type="molecule type" value="Genomic_DNA"/>
</dbReference>
<gene>
    <name evidence="2" type="ORF">H072_5640</name>
</gene>
<proteinExistence type="predicted"/>
<dbReference type="eggNOG" id="ENOG502T091">
    <property type="taxonomic scope" value="Eukaryota"/>
</dbReference>
<sequence>MLTGAVVAGICFAAVASGAAYIAPRAGCNADLCLRALRATQIAGRLEQASSDCGSFWVTTVTPPEVTITNTATYSTTYVYEAQATETKTFDQTDTVTVFEVETAWGAPTSTKTIFSPSAIAIKKKRAASVSYISGIPAYASACSGAARFTSACSCVGVTTARTVTAATPTKNVIITQTASFTITTTSVETDSLTLTATQTETAITSTLTLGTVATTTATKFKLQVLWTQTGMLRWVQMINSNGNNFLAPVDNFASAAVFSLDPSGTLYSMDNGFQLAYAPTPSSGSIGISLRAGSSVPSGFSALVCSINQNNNAVTCGIGAADTFTFWSANSSNLSLYRSGPTYNSVTAVSV</sequence>
<dbReference type="AlphaFoldDB" id="S8ABY2"/>
<comment type="caution">
    <text evidence="2">The sequence shown here is derived from an EMBL/GenBank/DDBJ whole genome shotgun (WGS) entry which is preliminary data.</text>
</comment>
<dbReference type="OrthoDB" id="5596743at2759"/>
<name>S8ABY2_DACHA</name>
<reference evidence="2 3" key="1">
    <citation type="journal article" date="2013" name="PLoS Genet.">
        <title>Genomic mechanisms accounting for the adaptation to parasitism in nematode-trapping fungi.</title>
        <authorList>
            <person name="Meerupati T."/>
            <person name="Andersson K.M."/>
            <person name="Friman E."/>
            <person name="Kumar D."/>
            <person name="Tunlid A."/>
            <person name="Ahren D."/>
        </authorList>
    </citation>
    <scope>NUCLEOTIDE SEQUENCE [LARGE SCALE GENOMIC DNA]</scope>
    <source>
        <strain evidence="2 3">CBS 200.50</strain>
    </source>
</reference>
<dbReference type="HOGENOM" id="CLU_839432_0_0_1"/>
<dbReference type="OMA" id="KLQVLWT"/>